<dbReference type="Pfam" id="PF08282">
    <property type="entry name" value="Hydrolase_3"/>
    <property type="match status" value="1"/>
</dbReference>
<dbReference type="PANTHER" id="PTHR21485:SF6">
    <property type="entry name" value="N-ACYLNEURAMINATE CYTIDYLYLTRANSFERASE-RELATED"/>
    <property type="match status" value="1"/>
</dbReference>
<evidence type="ECO:0000256" key="6">
    <source>
        <dbReference type="ARBA" id="ARBA00020092"/>
    </source>
</evidence>
<dbReference type="Gene3D" id="3.40.50.1000">
    <property type="entry name" value="HAD superfamily/HAD-like"/>
    <property type="match status" value="1"/>
</dbReference>
<evidence type="ECO:0000256" key="4">
    <source>
        <dbReference type="ARBA" id="ARBA00011881"/>
    </source>
</evidence>
<dbReference type="InterPro" id="IPR023214">
    <property type="entry name" value="HAD_sf"/>
</dbReference>
<dbReference type="GO" id="GO:0019143">
    <property type="term" value="F:3-deoxy-manno-octulosonate-8-phosphatase activity"/>
    <property type="evidence" value="ECO:0007669"/>
    <property type="project" value="UniProtKB-EC"/>
</dbReference>
<comment type="cofactor">
    <cofactor evidence="2">
        <name>Mg(2+)</name>
        <dbReference type="ChEBI" id="CHEBI:18420"/>
    </cofactor>
</comment>
<dbReference type="InterPro" id="IPR010023">
    <property type="entry name" value="KdsC_fam"/>
</dbReference>
<evidence type="ECO:0000256" key="1">
    <source>
        <dbReference type="ARBA" id="ARBA00000898"/>
    </source>
</evidence>
<dbReference type="InterPro" id="IPR050793">
    <property type="entry name" value="CMP-NeuNAc_synthase"/>
</dbReference>
<keyword evidence="9" id="KW-0460">Magnesium</keyword>
<protein>
    <recommendedName>
        <fullName evidence="6">3-deoxy-D-manno-octulosonate 8-phosphate phosphatase KdsC</fullName>
        <ecNumber evidence="5">3.1.3.45</ecNumber>
    </recommendedName>
    <alternativeName>
        <fullName evidence="11">KDO 8-P phosphatase</fullName>
    </alternativeName>
</protein>
<dbReference type="SUPFAM" id="SSF56784">
    <property type="entry name" value="HAD-like"/>
    <property type="match status" value="1"/>
</dbReference>
<evidence type="ECO:0000256" key="11">
    <source>
        <dbReference type="ARBA" id="ARBA00031051"/>
    </source>
</evidence>
<keyword evidence="14" id="KW-1185">Reference proteome</keyword>
<dbReference type="PANTHER" id="PTHR21485">
    <property type="entry name" value="HAD SUPERFAMILY MEMBERS CMAS AND KDSC"/>
    <property type="match status" value="1"/>
</dbReference>
<dbReference type="FunFam" id="3.40.50.1000:FF:000029">
    <property type="entry name" value="3-deoxy-D-manno-octulosonate 8-phosphate phosphatase KdsC"/>
    <property type="match status" value="1"/>
</dbReference>
<dbReference type="GO" id="GO:0046872">
    <property type="term" value="F:metal ion binding"/>
    <property type="evidence" value="ECO:0007669"/>
    <property type="project" value="UniProtKB-KW"/>
</dbReference>
<comment type="catalytic activity">
    <reaction evidence="1">
        <text>3-deoxy-alpha-D-manno-2-octulosonate-8-phosphate + H2O = 3-deoxy-alpha-D-manno-oct-2-ulosonate + phosphate</text>
        <dbReference type="Rhea" id="RHEA:11500"/>
        <dbReference type="ChEBI" id="CHEBI:15377"/>
        <dbReference type="ChEBI" id="CHEBI:43474"/>
        <dbReference type="ChEBI" id="CHEBI:85985"/>
        <dbReference type="ChEBI" id="CHEBI:85986"/>
        <dbReference type="EC" id="3.1.3.45"/>
    </reaction>
</comment>
<evidence type="ECO:0000256" key="3">
    <source>
        <dbReference type="ARBA" id="ARBA00005893"/>
    </source>
</evidence>
<dbReference type="SFLD" id="SFLDG01138">
    <property type="entry name" value="C1.6.2:_Deoxy-d-mannose-octulo"/>
    <property type="match status" value="1"/>
</dbReference>
<evidence type="ECO:0000256" key="2">
    <source>
        <dbReference type="ARBA" id="ARBA00001946"/>
    </source>
</evidence>
<dbReference type="AlphaFoldDB" id="S9QGX0"/>
<dbReference type="SFLD" id="SFLDG01136">
    <property type="entry name" value="C1.6:_Phosphoserine_Phosphatas"/>
    <property type="match status" value="1"/>
</dbReference>
<comment type="similarity">
    <text evidence="3">Belongs to the KdsC family.</text>
</comment>
<evidence type="ECO:0000256" key="8">
    <source>
        <dbReference type="ARBA" id="ARBA00022801"/>
    </source>
</evidence>
<evidence type="ECO:0000256" key="7">
    <source>
        <dbReference type="ARBA" id="ARBA00022723"/>
    </source>
</evidence>
<dbReference type="Proteomes" id="UP000011682">
    <property type="component" value="Unassembled WGS sequence"/>
</dbReference>
<name>S9QGX0_CYSF2</name>
<dbReference type="SFLD" id="SFLDS00003">
    <property type="entry name" value="Haloacid_Dehalogenase"/>
    <property type="match status" value="1"/>
</dbReference>
<organism evidence="13 14">
    <name type="scientific">Cystobacter fuscus (strain ATCC 25194 / DSM 2262 / NBRC 100088 / M29)</name>
    <dbReference type="NCBI Taxonomy" id="1242864"/>
    <lineage>
        <taxon>Bacteria</taxon>
        <taxon>Pseudomonadati</taxon>
        <taxon>Myxococcota</taxon>
        <taxon>Myxococcia</taxon>
        <taxon>Myxococcales</taxon>
        <taxon>Cystobacterineae</taxon>
        <taxon>Archangiaceae</taxon>
        <taxon>Cystobacter</taxon>
    </lineage>
</organism>
<evidence type="ECO:0000256" key="12">
    <source>
        <dbReference type="SAM" id="MobiDB-lite"/>
    </source>
</evidence>
<reference evidence="13" key="1">
    <citation type="submission" date="2013-05" db="EMBL/GenBank/DDBJ databases">
        <title>Genome assembly of Cystobacter fuscus DSM 2262.</title>
        <authorList>
            <person name="Sharma G."/>
            <person name="Khatri I."/>
            <person name="Kaur C."/>
            <person name="Mayilraj S."/>
            <person name="Subramanian S."/>
        </authorList>
    </citation>
    <scope>NUCLEOTIDE SEQUENCE [LARGE SCALE GENOMIC DNA]</scope>
    <source>
        <strain evidence="13">DSM 2262</strain>
    </source>
</reference>
<dbReference type="GO" id="GO:0008781">
    <property type="term" value="F:N-acylneuraminate cytidylyltransferase activity"/>
    <property type="evidence" value="ECO:0007669"/>
    <property type="project" value="TreeGrafter"/>
</dbReference>
<evidence type="ECO:0000313" key="14">
    <source>
        <dbReference type="Proteomes" id="UP000011682"/>
    </source>
</evidence>
<dbReference type="InterPro" id="IPR036412">
    <property type="entry name" value="HAD-like_sf"/>
</dbReference>
<dbReference type="NCBIfam" id="TIGR01670">
    <property type="entry name" value="KdsC-phosphatas"/>
    <property type="match status" value="1"/>
</dbReference>
<dbReference type="EMBL" id="ANAH02000013">
    <property type="protein sequence ID" value="EPX60554.1"/>
    <property type="molecule type" value="Genomic_DNA"/>
</dbReference>
<keyword evidence="8" id="KW-0378">Hydrolase</keyword>
<evidence type="ECO:0000256" key="9">
    <source>
        <dbReference type="ARBA" id="ARBA00022842"/>
    </source>
</evidence>
<evidence type="ECO:0000256" key="10">
    <source>
        <dbReference type="ARBA" id="ARBA00022985"/>
    </source>
</evidence>
<gene>
    <name evidence="13" type="ORF">D187_002041</name>
</gene>
<dbReference type="CDD" id="cd01630">
    <property type="entry name" value="HAD_KDO-like"/>
    <property type="match status" value="1"/>
</dbReference>
<evidence type="ECO:0000256" key="5">
    <source>
        <dbReference type="ARBA" id="ARBA00013066"/>
    </source>
</evidence>
<accession>S9QGX0</accession>
<dbReference type="eggNOG" id="COG1778">
    <property type="taxonomic scope" value="Bacteria"/>
</dbReference>
<keyword evidence="10" id="KW-0448">Lipopolysaccharide biosynthesis</keyword>
<dbReference type="GO" id="GO:0009103">
    <property type="term" value="P:lipopolysaccharide biosynthetic process"/>
    <property type="evidence" value="ECO:0007669"/>
    <property type="project" value="UniProtKB-KW"/>
</dbReference>
<dbReference type="EC" id="3.1.3.45" evidence="5"/>
<comment type="caution">
    <text evidence="13">The sequence shown here is derived from an EMBL/GenBank/DDBJ whole genome shotgun (WGS) entry which is preliminary data.</text>
</comment>
<comment type="subunit">
    <text evidence="4">Homotetramer.</text>
</comment>
<sequence>MRWGTSRHERIEVAGRESEGHDMTDLPPKPSRDELTERAARVRLLVFDVDGVLTDGGLYYGDGGEVMKRFDVKDGHGLVMARLAGLRTAILTARSSSIVEVRGRELGLSAIFQGRKDKSAGLDELLSQLGATPEECAYMGDDLNDLGPLSRVGLSACPADAALEVRQEVHYIARNRGGHGAARELVELCLRAAGHWEATVRQMKAAEALQAVKL</sequence>
<proteinExistence type="inferred from homology"/>
<evidence type="ECO:0000313" key="13">
    <source>
        <dbReference type="EMBL" id="EPX60554.1"/>
    </source>
</evidence>
<keyword evidence="7" id="KW-0479">Metal-binding</keyword>
<feature type="region of interest" description="Disordered" evidence="12">
    <location>
        <begin position="1"/>
        <end position="33"/>
    </location>
</feature>